<keyword evidence="13" id="KW-1185">Reference proteome</keyword>
<dbReference type="Pfam" id="PF07219">
    <property type="entry name" value="HemY_N"/>
    <property type="match status" value="1"/>
</dbReference>
<protein>
    <submittedName>
        <fullName evidence="12">Heme biosynthesis protein HemY</fullName>
    </submittedName>
</protein>
<comment type="subcellular location">
    <subcellularLocation>
        <location evidence="2">Cell inner membrane</location>
        <topology evidence="2">Multi-pass membrane protein</topology>
    </subcellularLocation>
</comment>
<keyword evidence="9" id="KW-0627">Porphyrin biosynthesis</keyword>
<dbReference type="UniPathway" id="UPA00252"/>
<evidence type="ECO:0000313" key="13">
    <source>
        <dbReference type="Proteomes" id="UP000318422"/>
    </source>
</evidence>
<evidence type="ECO:0000256" key="1">
    <source>
        <dbReference type="ARBA" id="ARBA00002962"/>
    </source>
</evidence>
<dbReference type="NCBIfam" id="TIGR00540">
    <property type="entry name" value="TPR_hemY_coli"/>
    <property type="match status" value="1"/>
</dbReference>
<evidence type="ECO:0000256" key="7">
    <source>
        <dbReference type="ARBA" id="ARBA00022989"/>
    </source>
</evidence>
<sequence length="391" mass="43068">MRGLLWLIGLFALAAGLAVAGRYNEGYALLVWPPYRIQISLNLLILLLVGAFAAAYSLSRLVARTMALPRAVQQFRARKSRERASQAIYDAVRLRIEGRFGQALKQATAAYEANESPGLAALLAAQAAESLRDDERYRYWLGKAAEHDGETRVARLMTEAKLAVEGRRFDEASERIAELQAGGQRHIAALRLALRTAQATANWGEAVRLVRQLVKVKALSAELAEPVKRRAHQEGLRQRAGDAQALTAYWQALPRDEQRDARLVADLASALIAAGDTGAAQQAIETQLAHAWDSRLAGLYGRCEGGDVRARLACAEDWLKRQPRDPQLLLSLGRLCVQSQLWGKAESYLEASLAIAPSWEAHVELAHLAERMDRTDAANRHYRAAAEQARG</sequence>
<keyword evidence="6 10" id="KW-0812">Transmembrane</keyword>
<comment type="function">
    <text evidence="1">Involved in a late step of protoheme IX synthesis.</text>
</comment>
<feature type="transmembrane region" description="Helical" evidence="10">
    <location>
        <begin position="36"/>
        <end position="58"/>
    </location>
</feature>
<dbReference type="GO" id="GO:0006779">
    <property type="term" value="P:porphyrin-containing compound biosynthetic process"/>
    <property type="evidence" value="ECO:0007669"/>
    <property type="project" value="UniProtKB-KW"/>
</dbReference>
<organism evidence="12 13">
    <name type="scientific">Zoogloea ramigera</name>
    <dbReference type="NCBI Taxonomy" id="350"/>
    <lineage>
        <taxon>Bacteria</taxon>
        <taxon>Pseudomonadati</taxon>
        <taxon>Pseudomonadota</taxon>
        <taxon>Betaproteobacteria</taxon>
        <taxon>Rhodocyclales</taxon>
        <taxon>Zoogloeaceae</taxon>
        <taxon>Zoogloea</taxon>
    </lineage>
</organism>
<evidence type="ECO:0000256" key="3">
    <source>
        <dbReference type="ARBA" id="ARBA00004744"/>
    </source>
</evidence>
<comment type="pathway">
    <text evidence="3">Porphyrin-containing compound metabolism; protoheme biosynthesis.</text>
</comment>
<evidence type="ECO:0000313" key="12">
    <source>
        <dbReference type="EMBL" id="GEC96666.1"/>
    </source>
</evidence>
<dbReference type="InterPro" id="IPR005254">
    <property type="entry name" value="Heme_biosyn_assoc_TPR_pro"/>
</dbReference>
<dbReference type="OrthoDB" id="7053339at2"/>
<evidence type="ECO:0000259" key="11">
    <source>
        <dbReference type="Pfam" id="PF07219"/>
    </source>
</evidence>
<keyword evidence="8 10" id="KW-0472">Membrane</keyword>
<dbReference type="SUPFAM" id="SSF48452">
    <property type="entry name" value="TPR-like"/>
    <property type="match status" value="1"/>
</dbReference>
<evidence type="ECO:0000256" key="6">
    <source>
        <dbReference type="ARBA" id="ARBA00022692"/>
    </source>
</evidence>
<dbReference type="Gene3D" id="1.25.40.10">
    <property type="entry name" value="Tetratricopeptide repeat domain"/>
    <property type="match status" value="1"/>
</dbReference>
<dbReference type="EMBL" id="BJNV01000050">
    <property type="protein sequence ID" value="GEC96666.1"/>
    <property type="molecule type" value="Genomic_DNA"/>
</dbReference>
<evidence type="ECO:0000256" key="4">
    <source>
        <dbReference type="ARBA" id="ARBA00022475"/>
    </source>
</evidence>
<evidence type="ECO:0000256" key="9">
    <source>
        <dbReference type="ARBA" id="ARBA00023244"/>
    </source>
</evidence>
<dbReference type="RefSeq" id="WP_141353198.1">
    <property type="nucleotide sequence ID" value="NZ_BJNV01000050.1"/>
</dbReference>
<evidence type="ECO:0000256" key="2">
    <source>
        <dbReference type="ARBA" id="ARBA00004429"/>
    </source>
</evidence>
<comment type="caution">
    <text evidence="12">The sequence shown here is derived from an EMBL/GenBank/DDBJ whole genome shotgun (WGS) entry which is preliminary data.</text>
</comment>
<accession>A0A4Y4CWG1</accession>
<name>A0A4Y4CWG1_ZOORA</name>
<dbReference type="GO" id="GO:0005886">
    <property type="term" value="C:plasma membrane"/>
    <property type="evidence" value="ECO:0007669"/>
    <property type="project" value="UniProtKB-SubCell"/>
</dbReference>
<evidence type="ECO:0000256" key="5">
    <source>
        <dbReference type="ARBA" id="ARBA00022519"/>
    </source>
</evidence>
<dbReference type="GO" id="GO:0042168">
    <property type="term" value="P:heme metabolic process"/>
    <property type="evidence" value="ECO:0007669"/>
    <property type="project" value="InterPro"/>
</dbReference>
<evidence type="ECO:0000256" key="10">
    <source>
        <dbReference type="SAM" id="Phobius"/>
    </source>
</evidence>
<feature type="domain" description="HemY N-terminal" evidence="11">
    <location>
        <begin position="26"/>
        <end position="130"/>
    </location>
</feature>
<dbReference type="InterPro" id="IPR011990">
    <property type="entry name" value="TPR-like_helical_dom_sf"/>
</dbReference>
<gene>
    <name evidence="12" type="ORF">ZRA01_27390</name>
</gene>
<keyword evidence="4" id="KW-1003">Cell membrane</keyword>
<dbReference type="Proteomes" id="UP000318422">
    <property type="component" value="Unassembled WGS sequence"/>
</dbReference>
<keyword evidence="5" id="KW-0997">Cell inner membrane</keyword>
<reference evidence="12 13" key="1">
    <citation type="submission" date="2019-06" db="EMBL/GenBank/DDBJ databases">
        <title>Whole genome shotgun sequence of Zoogloea ramigera NBRC 15342.</title>
        <authorList>
            <person name="Hosoyama A."/>
            <person name="Uohara A."/>
            <person name="Ohji S."/>
            <person name="Ichikawa N."/>
        </authorList>
    </citation>
    <scope>NUCLEOTIDE SEQUENCE [LARGE SCALE GENOMIC DNA]</scope>
    <source>
        <strain evidence="12 13">NBRC 15342</strain>
    </source>
</reference>
<keyword evidence="7 10" id="KW-1133">Transmembrane helix</keyword>
<evidence type="ECO:0000256" key="8">
    <source>
        <dbReference type="ARBA" id="ARBA00023136"/>
    </source>
</evidence>
<dbReference type="InterPro" id="IPR010817">
    <property type="entry name" value="HemY_N"/>
</dbReference>
<dbReference type="AlphaFoldDB" id="A0A4Y4CWG1"/>
<proteinExistence type="predicted"/>